<evidence type="ECO:0000256" key="1">
    <source>
        <dbReference type="ARBA" id="ARBA00005189"/>
    </source>
</evidence>
<comment type="pathway">
    <text evidence="1">Lipid metabolism.</text>
</comment>
<dbReference type="SMART" id="SM00563">
    <property type="entry name" value="PlsC"/>
    <property type="match status" value="1"/>
</dbReference>
<keyword evidence="2" id="KW-0808">Transferase</keyword>
<feature type="domain" description="Phospholipid/glycerol acyltransferase" evidence="4">
    <location>
        <begin position="28"/>
        <end position="141"/>
    </location>
</feature>
<evidence type="ECO:0000256" key="2">
    <source>
        <dbReference type="ARBA" id="ARBA00022679"/>
    </source>
</evidence>
<gene>
    <name evidence="5" type="ORF">KTO63_03725</name>
</gene>
<dbReference type="GO" id="GO:0003841">
    <property type="term" value="F:1-acylglycerol-3-phosphate O-acyltransferase activity"/>
    <property type="evidence" value="ECO:0007669"/>
    <property type="project" value="TreeGrafter"/>
</dbReference>
<evidence type="ECO:0000313" key="5">
    <source>
        <dbReference type="EMBL" id="MBV4356244.1"/>
    </source>
</evidence>
<evidence type="ECO:0000259" key="4">
    <source>
        <dbReference type="SMART" id="SM00563"/>
    </source>
</evidence>
<accession>A0A9E2S839</accession>
<dbReference type="InterPro" id="IPR002123">
    <property type="entry name" value="Plipid/glycerol_acylTrfase"/>
</dbReference>
<reference evidence="5" key="1">
    <citation type="submission" date="2021-06" db="EMBL/GenBank/DDBJ databases">
        <authorList>
            <person name="Huq M.A."/>
        </authorList>
    </citation>
    <scope>NUCLEOTIDE SEQUENCE</scope>
    <source>
        <strain evidence="5">MAH-26</strain>
    </source>
</reference>
<sequence length="187" mass="21714">MLRLFAWWFKLKGWKIKTSFSGKADKGVIIAAPHTSNWDFVYSLAALRIVGINAHYLIKKEWFKWPLTGILHKSGGIPVERKKTYNKLVESIIDMFRQKDELILMIATEGTRKRVEKWKKGFYYIALGANVPVYPAYLDYKKKEAGIGAPIWLTGDKEKDAKVLRDFYSDKTAKFPEDFNLDAIRFD</sequence>
<keyword evidence="6" id="KW-1185">Reference proteome</keyword>
<dbReference type="RefSeq" id="WP_217789804.1">
    <property type="nucleotide sequence ID" value="NZ_JAHSPG010000002.1"/>
</dbReference>
<name>A0A9E2S839_9BACT</name>
<dbReference type="Pfam" id="PF01553">
    <property type="entry name" value="Acyltransferase"/>
    <property type="match status" value="1"/>
</dbReference>
<keyword evidence="3 5" id="KW-0012">Acyltransferase</keyword>
<organism evidence="5 6">
    <name type="scientific">Pinibacter aurantiacus</name>
    <dbReference type="NCBI Taxonomy" id="2851599"/>
    <lineage>
        <taxon>Bacteria</taxon>
        <taxon>Pseudomonadati</taxon>
        <taxon>Bacteroidota</taxon>
        <taxon>Chitinophagia</taxon>
        <taxon>Chitinophagales</taxon>
        <taxon>Chitinophagaceae</taxon>
        <taxon>Pinibacter</taxon>
    </lineage>
</organism>
<protein>
    <submittedName>
        <fullName evidence="5">1-acyl-sn-glycerol-3-phosphate acyltransferase</fullName>
    </submittedName>
</protein>
<dbReference type="GO" id="GO:0006654">
    <property type="term" value="P:phosphatidic acid biosynthetic process"/>
    <property type="evidence" value="ECO:0007669"/>
    <property type="project" value="TreeGrafter"/>
</dbReference>
<dbReference type="PANTHER" id="PTHR10434">
    <property type="entry name" value="1-ACYL-SN-GLYCEROL-3-PHOSPHATE ACYLTRANSFERASE"/>
    <property type="match status" value="1"/>
</dbReference>
<dbReference type="PANTHER" id="PTHR10434:SF9">
    <property type="entry name" value="PHOSPHOLIPID_GLYCEROL ACYLTRANSFERASE DOMAIN-CONTAINING PROTEIN"/>
    <property type="match status" value="1"/>
</dbReference>
<proteinExistence type="predicted"/>
<evidence type="ECO:0000313" key="6">
    <source>
        <dbReference type="Proteomes" id="UP000812270"/>
    </source>
</evidence>
<evidence type="ECO:0000256" key="3">
    <source>
        <dbReference type="ARBA" id="ARBA00023315"/>
    </source>
</evidence>
<dbReference type="Proteomes" id="UP000812270">
    <property type="component" value="Unassembled WGS sequence"/>
</dbReference>
<dbReference type="EMBL" id="JAHSPG010000002">
    <property type="protein sequence ID" value="MBV4356244.1"/>
    <property type="molecule type" value="Genomic_DNA"/>
</dbReference>
<dbReference type="AlphaFoldDB" id="A0A9E2S839"/>
<comment type="caution">
    <text evidence="5">The sequence shown here is derived from an EMBL/GenBank/DDBJ whole genome shotgun (WGS) entry which is preliminary data.</text>
</comment>